<dbReference type="PANTHER" id="PTHR31836">
    <property type="match status" value="1"/>
</dbReference>
<dbReference type="InterPro" id="IPR036908">
    <property type="entry name" value="RlpA-like_sf"/>
</dbReference>
<organism evidence="4 5">
    <name type="scientific">Lunasporangiospora selenospora</name>
    <dbReference type="NCBI Taxonomy" id="979761"/>
    <lineage>
        <taxon>Eukaryota</taxon>
        <taxon>Fungi</taxon>
        <taxon>Fungi incertae sedis</taxon>
        <taxon>Mucoromycota</taxon>
        <taxon>Mortierellomycotina</taxon>
        <taxon>Mortierellomycetes</taxon>
        <taxon>Mortierellales</taxon>
        <taxon>Mortierellaceae</taxon>
        <taxon>Lunasporangiospora</taxon>
    </lineage>
</organism>
<dbReference type="AlphaFoldDB" id="A0A9P6FRP2"/>
<sequence length="171" mass="17968">MAVFYKFALIATAALATIATAAPIDTTVTPSAIAAPEVIPAVISTPVRRNTSAKLMTSSSSDSDQVVSAASFGPSPYSGRGTWFTDNVGSCGIPFDTQDLIVAMNAAQQQGTAQCGRKVRVYHKGKAVIATVTDTCPSEYCNSGSLDLSQAVFQKLAPLDKGVIEIKWEYI</sequence>
<evidence type="ECO:0000313" key="4">
    <source>
        <dbReference type="EMBL" id="KAF9579546.1"/>
    </source>
</evidence>
<dbReference type="EMBL" id="JAABOA010002683">
    <property type="protein sequence ID" value="KAF9579546.1"/>
    <property type="molecule type" value="Genomic_DNA"/>
</dbReference>
<evidence type="ECO:0000256" key="1">
    <source>
        <dbReference type="ARBA" id="ARBA00022729"/>
    </source>
</evidence>
<dbReference type="Proteomes" id="UP000780801">
    <property type="component" value="Unassembled WGS sequence"/>
</dbReference>
<name>A0A9P6FRP2_9FUNG</name>
<evidence type="ECO:0000259" key="3">
    <source>
        <dbReference type="Pfam" id="PF03330"/>
    </source>
</evidence>
<gene>
    <name evidence="4" type="ORF">BGW38_004151</name>
</gene>
<dbReference type="InterPro" id="IPR051477">
    <property type="entry name" value="Expansin_CellWall"/>
</dbReference>
<feature type="chain" id="PRO_5040430669" description="RlpA-like protein double-psi beta-barrel domain-containing protein" evidence="2">
    <location>
        <begin position="22"/>
        <end position="171"/>
    </location>
</feature>
<evidence type="ECO:0000256" key="2">
    <source>
        <dbReference type="SAM" id="SignalP"/>
    </source>
</evidence>
<dbReference type="InterPro" id="IPR009009">
    <property type="entry name" value="RlpA-like_DPBB"/>
</dbReference>
<comment type="caution">
    <text evidence="4">The sequence shown here is derived from an EMBL/GenBank/DDBJ whole genome shotgun (WGS) entry which is preliminary data.</text>
</comment>
<proteinExistence type="predicted"/>
<feature type="signal peptide" evidence="2">
    <location>
        <begin position="1"/>
        <end position="21"/>
    </location>
</feature>
<dbReference type="Pfam" id="PF03330">
    <property type="entry name" value="DPBB_1"/>
    <property type="match status" value="1"/>
</dbReference>
<dbReference type="PANTHER" id="PTHR31836:SF28">
    <property type="entry name" value="SRCR DOMAIN-CONTAINING PROTEIN-RELATED"/>
    <property type="match status" value="1"/>
</dbReference>
<dbReference type="Gene3D" id="2.40.40.10">
    <property type="entry name" value="RlpA-like domain"/>
    <property type="match status" value="1"/>
</dbReference>
<feature type="domain" description="RlpA-like protein double-psi beta-barrel" evidence="3">
    <location>
        <begin position="79"/>
        <end position="167"/>
    </location>
</feature>
<protein>
    <recommendedName>
        <fullName evidence="3">RlpA-like protein double-psi beta-barrel domain-containing protein</fullName>
    </recommendedName>
</protein>
<keyword evidence="1 2" id="KW-0732">Signal</keyword>
<evidence type="ECO:0000313" key="5">
    <source>
        <dbReference type="Proteomes" id="UP000780801"/>
    </source>
</evidence>
<dbReference type="OrthoDB" id="623670at2759"/>
<dbReference type="CDD" id="cd22191">
    <property type="entry name" value="DPBB_RlpA_EXP_N-like"/>
    <property type="match status" value="1"/>
</dbReference>
<reference evidence="4" key="1">
    <citation type="journal article" date="2020" name="Fungal Divers.">
        <title>Resolving the Mortierellaceae phylogeny through synthesis of multi-gene phylogenetics and phylogenomics.</title>
        <authorList>
            <person name="Vandepol N."/>
            <person name="Liber J."/>
            <person name="Desiro A."/>
            <person name="Na H."/>
            <person name="Kennedy M."/>
            <person name="Barry K."/>
            <person name="Grigoriev I.V."/>
            <person name="Miller A.N."/>
            <person name="O'Donnell K."/>
            <person name="Stajich J.E."/>
            <person name="Bonito G."/>
        </authorList>
    </citation>
    <scope>NUCLEOTIDE SEQUENCE</scope>
    <source>
        <strain evidence="4">KOD1015</strain>
    </source>
</reference>
<dbReference type="SUPFAM" id="SSF50685">
    <property type="entry name" value="Barwin-like endoglucanases"/>
    <property type="match status" value="1"/>
</dbReference>
<keyword evidence="5" id="KW-1185">Reference proteome</keyword>
<accession>A0A9P6FRP2</accession>